<comment type="subunit">
    <text evidence="3 8">Homodimer and heterodimers.</text>
</comment>
<evidence type="ECO:0000256" key="5">
    <source>
        <dbReference type="ARBA" id="ARBA00022692"/>
    </source>
</evidence>
<dbReference type="AlphaFoldDB" id="A0AAQ3QKH6"/>
<evidence type="ECO:0000256" key="6">
    <source>
        <dbReference type="ARBA" id="ARBA00022989"/>
    </source>
</evidence>
<evidence type="ECO:0000256" key="8">
    <source>
        <dbReference type="RuleBase" id="RU361233"/>
    </source>
</evidence>
<gene>
    <name evidence="10" type="ORF">Cni_G20162</name>
</gene>
<dbReference type="Pfam" id="PF04535">
    <property type="entry name" value="CASP_dom"/>
    <property type="match status" value="1"/>
</dbReference>
<evidence type="ECO:0000259" key="9">
    <source>
        <dbReference type="Pfam" id="PF04535"/>
    </source>
</evidence>
<keyword evidence="5 8" id="KW-0812">Transmembrane</keyword>
<keyword evidence="11" id="KW-1185">Reference proteome</keyword>
<feature type="domain" description="Casparian strip membrane protein" evidence="9">
    <location>
        <begin position="1"/>
        <end position="55"/>
    </location>
</feature>
<keyword evidence="7 8" id="KW-0472">Membrane</keyword>
<evidence type="ECO:0000313" key="11">
    <source>
        <dbReference type="Proteomes" id="UP001327560"/>
    </source>
</evidence>
<dbReference type="InterPro" id="IPR006459">
    <property type="entry name" value="CASP/CASPL"/>
</dbReference>
<evidence type="ECO:0000256" key="2">
    <source>
        <dbReference type="ARBA" id="ARBA00007651"/>
    </source>
</evidence>
<reference evidence="10 11" key="1">
    <citation type="submission" date="2023-10" db="EMBL/GenBank/DDBJ databases">
        <title>Chromosome-scale genome assembly provides insights into flower coloration mechanisms of Canna indica.</title>
        <authorList>
            <person name="Li C."/>
        </authorList>
    </citation>
    <scope>NUCLEOTIDE SEQUENCE [LARGE SCALE GENOMIC DNA]</scope>
    <source>
        <tissue evidence="10">Flower</tissue>
    </source>
</reference>
<name>A0AAQ3QKH6_9LILI</name>
<comment type="caution">
    <text evidence="8">Lacks conserved residue(s) required for the propagation of feature annotation.</text>
</comment>
<evidence type="ECO:0000256" key="4">
    <source>
        <dbReference type="ARBA" id="ARBA00022475"/>
    </source>
</evidence>
<proteinExistence type="inferred from homology"/>
<evidence type="ECO:0000313" key="10">
    <source>
        <dbReference type="EMBL" id="WOL11400.1"/>
    </source>
</evidence>
<dbReference type="EMBL" id="CP136895">
    <property type="protein sequence ID" value="WOL11400.1"/>
    <property type="molecule type" value="Genomic_DNA"/>
</dbReference>
<evidence type="ECO:0000256" key="7">
    <source>
        <dbReference type="ARBA" id="ARBA00023136"/>
    </source>
</evidence>
<keyword evidence="6 8" id="KW-1133">Transmembrane helix</keyword>
<evidence type="ECO:0000256" key="1">
    <source>
        <dbReference type="ARBA" id="ARBA00004651"/>
    </source>
</evidence>
<comment type="subcellular location">
    <subcellularLocation>
        <location evidence="1 8">Cell membrane</location>
        <topology evidence="1 8">Multi-pass membrane protein</topology>
    </subcellularLocation>
</comment>
<accession>A0AAQ3QKH6</accession>
<sequence length="65" mass="6848">MVAFTSAATASAATIVYLAHNGSEKANWVGIRLQFDGFCQCISGAVVASFIVAVFFMVLVVSTEE</sequence>
<organism evidence="10 11">
    <name type="scientific">Canna indica</name>
    <name type="common">Indian-shot</name>
    <dbReference type="NCBI Taxonomy" id="4628"/>
    <lineage>
        <taxon>Eukaryota</taxon>
        <taxon>Viridiplantae</taxon>
        <taxon>Streptophyta</taxon>
        <taxon>Embryophyta</taxon>
        <taxon>Tracheophyta</taxon>
        <taxon>Spermatophyta</taxon>
        <taxon>Magnoliopsida</taxon>
        <taxon>Liliopsida</taxon>
        <taxon>Zingiberales</taxon>
        <taxon>Cannaceae</taxon>
        <taxon>Canna</taxon>
    </lineage>
</organism>
<evidence type="ECO:0000256" key="3">
    <source>
        <dbReference type="ARBA" id="ARBA00011489"/>
    </source>
</evidence>
<keyword evidence="4 8" id="KW-1003">Cell membrane</keyword>
<comment type="similarity">
    <text evidence="2 8">Belongs to the Casparian strip membrane proteins (CASP) family.</text>
</comment>
<feature type="transmembrane region" description="Helical" evidence="8">
    <location>
        <begin position="42"/>
        <end position="61"/>
    </location>
</feature>
<dbReference type="InterPro" id="IPR006702">
    <property type="entry name" value="CASP_dom"/>
</dbReference>
<dbReference type="GO" id="GO:0005886">
    <property type="term" value="C:plasma membrane"/>
    <property type="evidence" value="ECO:0007669"/>
    <property type="project" value="UniProtKB-SubCell"/>
</dbReference>
<dbReference type="NCBIfam" id="TIGR01569">
    <property type="entry name" value="A_tha_TIGR01569"/>
    <property type="match status" value="1"/>
</dbReference>
<protein>
    <recommendedName>
        <fullName evidence="8">CASP-like protein</fullName>
    </recommendedName>
</protein>
<dbReference type="Proteomes" id="UP001327560">
    <property type="component" value="Chromosome 6"/>
</dbReference>